<reference evidence="1 2" key="1">
    <citation type="submission" date="2018-12" db="EMBL/GenBank/DDBJ databases">
        <title>Draft genome sequence of Xylaria grammica IHI A82.</title>
        <authorList>
            <person name="Buettner E."/>
            <person name="Kellner H."/>
        </authorList>
    </citation>
    <scope>NUCLEOTIDE SEQUENCE [LARGE SCALE GENOMIC DNA]</scope>
    <source>
        <strain evidence="1 2">IHI A82</strain>
    </source>
</reference>
<accession>A0A439DBH1</accession>
<dbReference type="Proteomes" id="UP000286045">
    <property type="component" value="Unassembled WGS sequence"/>
</dbReference>
<sequence length="149" mass="16808">MPSEKVICYDPAEQKVKVFPLELFEKVAKSADYQTLDLPHLSHTIVVYIDEEHEGPSREGGEPNEVQHSKVGVSTSVRKAKDNHIVAVLYLRSLPLAVKLQRHLHIKSKNLHKLRVGSLQPLLQASADAMMDEKKESRWSRGILRLSPA</sequence>
<gene>
    <name evidence="1" type="ORF">EKO27_g3350</name>
</gene>
<proteinExistence type="predicted"/>
<name>A0A439DBH1_9PEZI</name>
<organism evidence="1 2">
    <name type="scientific">Xylaria grammica</name>
    <dbReference type="NCBI Taxonomy" id="363999"/>
    <lineage>
        <taxon>Eukaryota</taxon>
        <taxon>Fungi</taxon>
        <taxon>Dikarya</taxon>
        <taxon>Ascomycota</taxon>
        <taxon>Pezizomycotina</taxon>
        <taxon>Sordariomycetes</taxon>
        <taxon>Xylariomycetidae</taxon>
        <taxon>Xylariales</taxon>
        <taxon>Xylariaceae</taxon>
        <taxon>Xylaria</taxon>
    </lineage>
</organism>
<evidence type="ECO:0000313" key="1">
    <source>
        <dbReference type="EMBL" id="RWA11757.1"/>
    </source>
</evidence>
<comment type="caution">
    <text evidence="1">The sequence shown here is derived from an EMBL/GenBank/DDBJ whole genome shotgun (WGS) entry which is preliminary data.</text>
</comment>
<protein>
    <submittedName>
        <fullName evidence="1">Uncharacterized protein</fullName>
    </submittedName>
</protein>
<evidence type="ECO:0000313" key="2">
    <source>
        <dbReference type="Proteomes" id="UP000286045"/>
    </source>
</evidence>
<dbReference type="AlphaFoldDB" id="A0A439DBH1"/>
<dbReference type="EMBL" id="RYZI01000070">
    <property type="protein sequence ID" value="RWA11757.1"/>
    <property type="molecule type" value="Genomic_DNA"/>
</dbReference>
<keyword evidence="2" id="KW-1185">Reference proteome</keyword>